<name>A0A3E3DYX0_9FIRM</name>
<dbReference type="AlphaFoldDB" id="A0A3E3DYX0"/>
<evidence type="ECO:0000256" key="9">
    <source>
        <dbReference type="ARBA" id="ARBA00022989"/>
    </source>
</evidence>
<reference evidence="14 15" key="1">
    <citation type="submission" date="2018-08" db="EMBL/GenBank/DDBJ databases">
        <title>A genome reference for cultivated species of the human gut microbiota.</title>
        <authorList>
            <person name="Zou Y."/>
            <person name="Xue W."/>
            <person name="Luo G."/>
        </authorList>
    </citation>
    <scope>NUCLEOTIDE SEQUENCE [LARGE SCALE GENOMIC DNA]</scope>
    <source>
        <strain evidence="14 15">AM25-6</strain>
    </source>
</reference>
<accession>A0A3E3DYX0</accession>
<dbReference type="GO" id="GO:0016020">
    <property type="term" value="C:membrane"/>
    <property type="evidence" value="ECO:0007669"/>
    <property type="project" value="UniProtKB-SubCell"/>
</dbReference>
<keyword evidence="4" id="KW-0645">Protease</keyword>
<evidence type="ECO:0000256" key="4">
    <source>
        <dbReference type="ARBA" id="ARBA00022670"/>
    </source>
</evidence>
<evidence type="ECO:0000256" key="1">
    <source>
        <dbReference type="ARBA" id="ARBA00001947"/>
    </source>
</evidence>
<comment type="similarity">
    <text evidence="3">Belongs to the peptidase M50B family.</text>
</comment>
<feature type="transmembrane region" description="Helical" evidence="12">
    <location>
        <begin position="156"/>
        <end position="177"/>
    </location>
</feature>
<comment type="cofactor">
    <cofactor evidence="1">
        <name>Zn(2+)</name>
        <dbReference type="ChEBI" id="CHEBI:29105"/>
    </cofactor>
</comment>
<keyword evidence="10" id="KW-0482">Metalloprotease</keyword>
<evidence type="ECO:0000256" key="11">
    <source>
        <dbReference type="ARBA" id="ARBA00023136"/>
    </source>
</evidence>
<evidence type="ECO:0000259" key="13">
    <source>
        <dbReference type="Pfam" id="PF02163"/>
    </source>
</evidence>
<dbReference type="GO" id="GO:0006508">
    <property type="term" value="P:proteolysis"/>
    <property type="evidence" value="ECO:0007669"/>
    <property type="project" value="UniProtKB-KW"/>
</dbReference>
<gene>
    <name evidence="14" type="ORF">DW687_06960</name>
</gene>
<feature type="transmembrane region" description="Helical" evidence="12">
    <location>
        <begin position="84"/>
        <end position="110"/>
    </location>
</feature>
<proteinExistence type="inferred from homology"/>
<dbReference type="PANTHER" id="PTHR39188:SF3">
    <property type="entry name" value="STAGE IV SPORULATION PROTEIN FB"/>
    <property type="match status" value="1"/>
</dbReference>
<feature type="domain" description="Peptidase M50" evidence="13">
    <location>
        <begin position="35"/>
        <end position="108"/>
    </location>
</feature>
<keyword evidence="9 12" id="KW-1133">Transmembrane helix</keyword>
<keyword evidence="6" id="KW-0479">Metal-binding</keyword>
<dbReference type="GO" id="GO:0046872">
    <property type="term" value="F:metal ion binding"/>
    <property type="evidence" value="ECO:0007669"/>
    <property type="project" value="UniProtKB-KW"/>
</dbReference>
<evidence type="ECO:0000256" key="7">
    <source>
        <dbReference type="ARBA" id="ARBA00022801"/>
    </source>
</evidence>
<keyword evidence="7" id="KW-0378">Hydrolase</keyword>
<evidence type="ECO:0000256" key="6">
    <source>
        <dbReference type="ARBA" id="ARBA00022723"/>
    </source>
</evidence>
<organism evidence="14 15">
    <name type="scientific">Anaerofustis stercorihominis</name>
    <dbReference type="NCBI Taxonomy" id="214853"/>
    <lineage>
        <taxon>Bacteria</taxon>
        <taxon>Bacillati</taxon>
        <taxon>Bacillota</taxon>
        <taxon>Clostridia</taxon>
        <taxon>Eubacteriales</taxon>
        <taxon>Eubacteriaceae</taxon>
        <taxon>Anaerofustis</taxon>
    </lineage>
</organism>
<comment type="caution">
    <text evidence="14">The sequence shown here is derived from an EMBL/GenBank/DDBJ whole genome shotgun (WGS) entry which is preliminary data.</text>
</comment>
<protein>
    <recommendedName>
        <fullName evidence="13">Peptidase M50 domain-containing protein</fullName>
    </recommendedName>
</protein>
<evidence type="ECO:0000313" key="14">
    <source>
        <dbReference type="EMBL" id="RGD74491.1"/>
    </source>
</evidence>
<dbReference type="InterPro" id="IPR008915">
    <property type="entry name" value="Peptidase_M50"/>
</dbReference>
<feature type="transmembrane region" description="Helical" evidence="12">
    <location>
        <begin position="116"/>
        <end position="136"/>
    </location>
</feature>
<evidence type="ECO:0000313" key="15">
    <source>
        <dbReference type="Proteomes" id="UP000261212"/>
    </source>
</evidence>
<evidence type="ECO:0000256" key="5">
    <source>
        <dbReference type="ARBA" id="ARBA00022692"/>
    </source>
</evidence>
<evidence type="ECO:0000256" key="3">
    <source>
        <dbReference type="ARBA" id="ARBA00007931"/>
    </source>
</evidence>
<dbReference type="GO" id="GO:0008237">
    <property type="term" value="F:metallopeptidase activity"/>
    <property type="evidence" value="ECO:0007669"/>
    <property type="project" value="UniProtKB-KW"/>
</dbReference>
<sequence>MNKKFKSLLNKFTLTSLSVFALFIIYSQSGFVDFLIFVFSLFIHETAHLITARIFSVRVNNVSLLPFGAKISYVSHDMRPDKEFLLYFSGPLANFIFAGIIVFASFYMYIPSYDFFIFYNILIGLINLVPTIPLDASRCIFSLLQIKLSKPDAFKYVFIISFIVDLSLLFLGVYVLLLGSKNVLLILLSVFLFNNLKSEKDKQEYSYIKNNKVLNKDFLKI</sequence>
<keyword evidence="5 12" id="KW-0812">Transmembrane</keyword>
<comment type="subcellular location">
    <subcellularLocation>
        <location evidence="2">Membrane</location>
        <topology evidence="2">Multi-pass membrane protein</topology>
    </subcellularLocation>
</comment>
<dbReference type="PANTHER" id="PTHR39188">
    <property type="entry name" value="MEMBRANE-ASSOCIATED ZINC METALLOPROTEASE M50B"/>
    <property type="match status" value="1"/>
</dbReference>
<evidence type="ECO:0000256" key="2">
    <source>
        <dbReference type="ARBA" id="ARBA00004141"/>
    </source>
</evidence>
<evidence type="ECO:0000256" key="12">
    <source>
        <dbReference type="SAM" id="Phobius"/>
    </source>
</evidence>
<evidence type="ECO:0000256" key="10">
    <source>
        <dbReference type="ARBA" id="ARBA00023049"/>
    </source>
</evidence>
<evidence type="ECO:0000256" key="8">
    <source>
        <dbReference type="ARBA" id="ARBA00022833"/>
    </source>
</evidence>
<dbReference type="Pfam" id="PF02163">
    <property type="entry name" value="Peptidase_M50"/>
    <property type="match status" value="1"/>
</dbReference>
<dbReference type="Proteomes" id="UP000261212">
    <property type="component" value="Unassembled WGS sequence"/>
</dbReference>
<dbReference type="EMBL" id="QUSM01000003">
    <property type="protein sequence ID" value="RGD74491.1"/>
    <property type="molecule type" value="Genomic_DNA"/>
</dbReference>
<dbReference type="RefSeq" id="WP_117532202.1">
    <property type="nucleotide sequence ID" value="NZ_QUSM01000003.1"/>
</dbReference>
<keyword evidence="11 12" id="KW-0472">Membrane</keyword>
<keyword evidence="8" id="KW-0862">Zinc</keyword>